<evidence type="ECO:0000256" key="1">
    <source>
        <dbReference type="ARBA" id="ARBA00022705"/>
    </source>
</evidence>
<dbReference type="Gene3D" id="1.10.287.110">
    <property type="entry name" value="DnaJ domain"/>
    <property type="match status" value="1"/>
</dbReference>
<keyword evidence="5" id="KW-1185">Reference proteome</keyword>
<dbReference type="InterPro" id="IPR036869">
    <property type="entry name" value="J_dom_sf"/>
</dbReference>
<feature type="transmembrane region" description="Helical" evidence="2">
    <location>
        <begin position="200"/>
        <end position="221"/>
    </location>
</feature>
<evidence type="ECO:0000313" key="4">
    <source>
        <dbReference type="EMBL" id="QNM14188.1"/>
    </source>
</evidence>
<reference evidence="4 5" key="1">
    <citation type="submission" date="2020-08" db="EMBL/GenBank/DDBJ databases">
        <authorList>
            <person name="Liu C."/>
            <person name="Sun Q."/>
        </authorList>
    </citation>
    <scope>NUCLEOTIDE SEQUENCE [LARGE SCALE GENOMIC DNA]</scope>
    <source>
        <strain evidence="4 5">NSJ-61</strain>
    </source>
</reference>
<dbReference type="RefSeq" id="WP_117454872.1">
    <property type="nucleotide sequence ID" value="NZ_CP060636.1"/>
</dbReference>
<dbReference type="InterPro" id="IPR001623">
    <property type="entry name" value="DnaJ_domain"/>
</dbReference>
<dbReference type="Proteomes" id="UP000515856">
    <property type="component" value="Chromosome"/>
</dbReference>
<dbReference type="KEGG" id="ehn:H9Q80_09745"/>
<feature type="transmembrane region" description="Helical" evidence="2">
    <location>
        <begin position="258"/>
        <end position="278"/>
    </location>
</feature>
<keyword evidence="1" id="KW-0235">DNA replication</keyword>
<dbReference type="SUPFAM" id="SSF46565">
    <property type="entry name" value="Chaperone J-domain"/>
    <property type="match status" value="1"/>
</dbReference>
<dbReference type="GO" id="GO:0006260">
    <property type="term" value="P:DNA replication"/>
    <property type="evidence" value="ECO:0007669"/>
    <property type="project" value="UniProtKB-KW"/>
</dbReference>
<protein>
    <submittedName>
        <fullName evidence="4">J domain-containing protein</fullName>
    </submittedName>
</protein>
<evidence type="ECO:0000313" key="5">
    <source>
        <dbReference type="Proteomes" id="UP000515856"/>
    </source>
</evidence>
<accession>A0A7G9GTQ6</accession>
<evidence type="ECO:0000259" key="3">
    <source>
        <dbReference type="PROSITE" id="PS50076"/>
    </source>
</evidence>
<name>A0A7G9GTQ6_9FIRM</name>
<dbReference type="CDD" id="cd06257">
    <property type="entry name" value="DnaJ"/>
    <property type="match status" value="1"/>
</dbReference>
<dbReference type="EMBL" id="CP060636">
    <property type="protein sequence ID" value="QNM14188.1"/>
    <property type="molecule type" value="Genomic_DNA"/>
</dbReference>
<keyword evidence="2" id="KW-0472">Membrane</keyword>
<dbReference type="AlphaFoldDB" id="A0A7G9GTQ6"/>
<feature type="transmembrane region" description="Helical" evidence="2">
    <location>
        <begin position="227"/>
        <end position="246"/>
    </location>
</feature>
<organism evidence="4 5">
    <name type="scientific">[Eubacterium] hominis</name>
    <dbReference type="NCBI Taxonomy" id="2764325"/>
    <lineage>
        <taxon>Bacteria</taxon>
        <taxon>Bacillati</taxon>
        <taxon>Bacillota</taxon>
        <taxon>Erysipelotrichia</taxon>
        <taxon>Erysipelotrichales</taxon>
        <taxon>Erysipelotrichaceae</taxon>
        <taxon>Amedibacillus</taxon>
    </lineage>
</organism>
<dbReference type="PROSITE" id="PS50076">
    <property type="entry name" value="DNAJ_2"/>
    <property type="match status" value="1"/>
</dbReference>
<keyword evidence="2" id="KW-0812">Transmembrane</keyword>
<keyword evidence="2" id="KW-1133">Transmembrane helix</keyword>
<feature type="domain" description="J" evidence="3">
    <location>
        <begin position="5"/>
        <end position="56"/>
    </location>
</feature>
<evidence type="ECO:0000256" key="2">
    <source>
        <dbReference type="SAM" id="Phobius"/>
    </source>
</evidence>
<gene>
    <name evidence="4" type="ORF">H9Q80_09745</name>
</gene>
<sequence length="551" mass="64384">MWQHPCWKILGIEATDHIKEIKRAYAKRSKEIHPEDHPEEFMQLHDAYEQAMAIAKHQDTQTFFVPSDIIKVSPVETNEDASNEFDFEALFEEGNHLNEQQKENLRTCVLEKISGLLTKMTSYTKWLAFTQETDFIHIAEDPIFVDDLYYFISKRIISSEANTAFYKFYTEIEEPSQEINQLLELLNEQMQKRTVKNNKNFHKVCVIIAIVVALFFIYLSSLWKSRVPLYCIIIIAILLSYLSLASKNKNKEIKMSTFVILFIVSLMVFGSIDVYVFGNNNIRTIPQVIHERYGDYVTLEEEVNTDNPLYQDISIYKCYDEENDVSFYMKESLDENGKSIFEDTLPGAFVSSLNINFTVHQKDIYPISRMYDNAEGFDIKVTAENGDAMAKELYLLVQKVCASPLYEICKDIRFYGLPEHAKFAHYARYSKTIEELSKLNEKEIKDWLFFSITAYRLDFTLWQPEKYQEDVQKYLHDASGIDILGKHYNDIHVENDKLSIGNFYRLALHLDLNIQKLYDDSLIWYTKNTTQMIGNGVTTPYIDVSLVKELL</sequence>
<proteinExistence type="predicted"/>